<dbReference type="GO" id="GO:0000224">
    <property type="term" value="F:peptide-N4-(N-acetyl-beta-glucosaminyl)asparagine amidase activity"/>
    <property type="evidence" value="ECO:0007669"/>
    <property type="project" value="TreeGrafter"/>
</dbReference>
<dbReference type="GO" id="GO:0005829">
    <property type="term" value="C:cytosol"/>
    <property type="evidence" value="ECO:0007669"/>
    <property type="project" value="TreeGrafter"/>
</dbReference>
<dbReference type="GO" id="GO:0030246">
    <property type="term" value="F:carbohydrate binding"/>
    <property type="evidence" value="ECO:0007669"/>
    <property type="project" value="InterPro"/>
</dbReference>
<dbReference type="InterPro" id="IPR014718">
    <property type="entry name" value="GH-type_carb-bd"/>
</dbReference>
<sequence length="719" mass="81923">MKPLLETIDTRFGTASKHAFSRGNTLPYTGVPFGMNYFVPQTSDQDGSWFFDPHLPIFQGIRLTHQPSPWIGDYSWLLLTPVTSQLGGDSLFHRQSSYDIDKACFQPHYLKLFSLRYQIETQLTPTCYGASIRLNQKQGKALSLYLHAADELTVEQVDKRTLALRQEGKTETNKNSLTMFTALQMNTDILAISQEAGDWRIDLASSQTEMQLATSFISPSQALINLPQEDFDSCKTSAQADWENLLHRFDIIETGEADRTFFDHCLYRLFLFPLDIIETGEADRTFFDHCLYRLFLFPQTFYEVDESGKAIHMDLATGTVNPGVLFSNNGFWDTFRTTFPLFALIIPEHYQRFLEGFLNSYRDTGFLPKWLAPDERGMMPGTLLDGIIADSACKDMAPDLEGELFQAMLETASKADPLGINGRHGLAQYQELGYLSTDHHESVSHTLDYAYSDFCIASCAKKLENIEIAETYKAASQNYRQLFDAETGYMRARDNQGNFHPDFSPYSWGRDYAECSAIQATLGVLHDIPGLIQLMGGKETFSNYLLKACQDAPLFETTGYGYEIHEMSEMATAPFGQIAISNQPSFHIPYLFRYSDYPDYTALLIKTLRQKAFHPSWEAYPGDEDNGSLSAWYIWSALGFYPTCPGKPSYDLGIPLFDHLRVYLAKEDKWLDIHTKQNHNHFNFVKECRLNKTLVSTIQHQDLLKAEQLTFTLSWLPSH</sequence>
<dbReference type="InterPro" id="IPR041371">
    <property type="entry name" value="GH92_N"/>
</dbReference>
<dbReference type="AlphaFoldDB" id="A0A4J1NBQ3"/>
<name>A0A4J1NBQ3_STREE</name>
<evidence type="ECO:0000259" key="2">
    <source>
        <dbReference type="Pfam" id="PF17678"/>
    </source>
</evidence>
<keyword evidence="3" id="KW-0378">Hydrolase</keyword>
<dbReference type="EMBL" id="CAATHX010000004">
    <property type="protein sequence ID" value="VNQ33929.1"/>
    <property type="molecule type" value="Genomic_DNA"/>
</dbReference>
<evidence type="ECO:0000313" key="3">
    <source>
        <dbReference type="EMBL" id="VNQ33929.1"/>
    </source>
</evidence>
<dbReference type="InterPro" id="IPR012939">
    <property type="entry name" value="Glyco_hydro_92"/>
</dbReference>
<dbReference type="Pfam" id="PF07971">
    <property type="entry name" value="Glyco_hydro_92"/>
    <property type="match status" value="1"/>
</dbReference>
<dbReference type="GO" id="GO:0006516">
    <property type="term" value="P:glycoprotein catabolic process"/>
    <property type="evidence" value="ECO:0007669"/>
    <property type="project" value="TreeGrafter"/>
</dbReference>
<reference evidence="3" key="1">
    <citation type="submission" date="2019-04" db="EMBL/GenBank/DDBJ databases">
        <authorList>
            <consortium name="Pathogen Informatics"/>
        </authorList>
    </citation>
    <scope>NUCLEOTIDE SEQUENCE</scope>
    <source>
        <strain evidence="3">GPSC6</strain>
    </source>
</reference>
<evidence type="ECO:0000259" key="1">
    <source>
        <dbReference type="Pfam" id="PF07971"/>
    </source>
</evidence>
<feature type="domain" description="Glycosyl hydrolase family 92" evidence="1">
    <location>
        <begin position="280"/>
        <end position="714"/>
    </location>
</feature>
<proteinExistence type="predicted"/>
<dbReference type="RefSeq" id="WP_000803410.1">
    <property type="nucleotide sequence ID" value="NZ_CAXRWX010000004.1"/>
</dbReference>
<dbReference type="InterPro" id="IPR005887">
    <property type="entry name" value="GH92_a_mannosidase_put"/>
</dbReference>
<dbReference type="InterPro" id="IPR050883">
    <property type="entry name" value="PNGase"/>
</dbReference>
<protein>
    <submittedName>
        <fullName evidence="3">Sugar hydrolase</fullName>
    </submittedName>
</protein>
<dbReference type="Gene3D" id="1.20.1610.10">
    <property type="entry name" value="alpha-1,2-mannosidases domains"/>
    <property type="match status" value="1"/>
</dbReference>
<dbReference type="PANTHER" id="PTHR12143:SF43">
    <property type="entry name" value="PUTATIVE-RELATED"/>
    <property type="match status" value="1"/>
</dbReference>
<dbReference type="FunFam" id="1.20.1610.10:FF:000005">
    <property type="entry name" value="Alpha-1,2-mannosidase, family protein"/>
    <property type="match status" value="1"/>
</dbReference>
<organism evidence="3">
    <name type="scientific">Streptococcus pneumoniae</name>
    <dbReference type="NCBI Taxonomy" id="1313"/>
    <lineage>
        <taxon>Bacteria</taxon>
        <taxon>Bacillati</taxon>
        <taxon>Bacillota</taxon>
        <taxon>Bacilli</taxon>
        <taxon>Lactobacillales</taxon>
        <taxon>Streptococcaceae</taxon>
        <taxon>Streptococcus</taxon>
    </lineage>
</organism>
<accession>A0A4J1NBQ3</accession>
<feature type="domain" description="Glycosyl hydrolase family 92 N-terminal" evidence="2">
    <location>
        <begin position="8"/>
        <end position="186"/>
    </location>
</feature>
<dbReference type="SUPFAM" id="SSF48208">
    <property type="entry name" value="Six-hairpin glycosidases"/>
    <property type="match status" value="1"/>
</dbReference>
<dbReference type="Gene3D" id="1.20.1050.60">
    <property type="entry name" value="alpha-1,2-mannosidase"/>
    <property type="match status" value="1"/>
</dbReference>
<dbReference type="PANTHER" id="PTHR12143">
    <property type="entry name" value="PEPTIDE N-GLYCANASE PNGASE -RELATED"/>
    <property type="match status" value="1"/>
</dbReference>
<dbReference type="GO" id="GO:0005975">
    <property type="term" value="P:carbohydrate metabolic process"/>
    <property type="evidence" value="ECO:0007669"/>
    <property type="project" value="InterPro"/>
</dbReference>
<dbReference type="Gene3D" id="2.70.98.10">
    <property type="match status" value="1"/>
</dbReference>
<dbReference type="NCBIfam" id="TIGR01180">
    <property type="entry name" value="aman2_put"/>
    <property type="match status" value="1"/>
</dbReference>
<dbReference type="Pfam" id="PF17678">
    <property type="entry name" value="Glyco_hydro_92N"/>
    <property type="match status" value="1"/>
</dbReference>
<gene>
    <name evidence="3" type="ORF">SAMEA3176127_01018</name>
</gene>
<dbReference type="InterPro" id="IPR008928">
    <property type="entry name" value="6-hairpin_glycosidase_sf"/>
</dbReference>